<dbReference type="SUPFAM" id="SSF53098">
    <property type="entry name" value="Ribonuclease H-like"/>
    <property type="match status" value="1"/>
</dbReference>
<reference evidence="3" key="1">
    <citation type="submission" date="2019-10" db="EMBL/GenBank/DDBJ databases">
        <title>Antimicrobial potential of Antarctic Bacteria.</title>
        <authorList>
            <person name="Benaud N."/>
            <person name="Edwards R.J."/>
            <person name="Ferrari B.C."/>
        </authorList>
    </citation>
    <scope>NUCLEOTIDE SEQUENCE [LARGE SCALE GENOMIC DNA]</scope>
    <source>
        <strain evidence="3">NBH77</strain>
    </source>
</reference>
<dbReference type="EMBL" id="CP045704">
    <property type="protein sequence ID" value="QNE79760.1"/>
    <property type="molecule type" value="Genomic_DNA"/>
</dbReference>
<keyword evidence="3" id="KW-1185">Reference proteome</keyword>
<organism evidence="2 3">
    <name type="scientific">Streptomyces rutgersensis</name>
    <dbReference type="NCBI Taxonomy" id="53451"/>
    <lineage>
        <taxon>Bacteria</taxon>
        <taxon>Bacillati</taxon>
        <taxon>Actinomycetota</taxon>
        <taxon>Actinomycetes</taxon>
        <taxon>Kitasatosporales</taxon>
        <taxon>Streptomycetaceae</taxon>
        <taxon>Streptomyces</taxon>
        <taxon>Streptomyces diastaticus group</taxon>
    </lineage>
</organism>
<evidence type="ECO:0000256" key="1">
    <source>
        <dbReference type="SAM" id="MobiDB-lite"/>
    </source>
</evidence>
<sequence>MESASLLFPFSGYDHADLQGRHEEQRSVCDSIDALTVPERVRGGLAGAALHTDHGAPYTSGAFADACHKARVRPAMSTVGSGADNARAESFDGVQTRDAARPQDRSGEREAHLDPSRRLRRCRTRCRHSSLFGSYRAFPCAARSVPAFTNEACLGAGPGLVSLSTVERYGSADALPVVDGSQNERGNRGVAQSPPPRSCFAQHVEGAVPAGKQPSSGPGGRVPASWRLPLRSLEMAGRVRVGNLIRTRPLTSRRSPPAAQALYASARAGRRAV</sequence>
<name>A0ABX6RHJ1_9ACTN</name>
<feature type="compositionally biased region" description="Basic and acidic residues" evidence="1">
    <location>
        <begin position="98"/>
        <end position="116"/>
    </location>
</feature>
<proteinExistence type="predicted"/>
<dbReference type="InterPro" id="IPR036397">
    <property type="entry name" value="RNaseH_sf"/>
</dbReference>
<dbReference type="Proteomes" id="UP000515764">
    <property type="component" value="Chromosome"/>
</dbReference>
<evidence type="ECO:0000313" key="2">
    <source>
        <dbReference type="EMBL" id="QNE79760.1"/>
    </source>
</evidence>
<feature type="region of interest" description="Disordered" evidence="1">
    <location>
        <begin position="176"/>
        <end position="198"/>
    </location>
</feature>
<dbReference type="Gene3D" id="3.30.420.10">
    <property type="entry name" value="Ribonuclease H-like superfamily/Ribonuclease H"/>
    <property type="match status" value="1"/>
</dbReference>
<gene>
    <name evidence="2" type="ORF">F0345_00475</name>
</gene>
<evidence type="ECO:0000313" key="3">
    <source>
        <dbReference type="Proteomes" id="UP000515764"/>
    </source>
</evidence>
<feature type="region of interest" description="Disordered" evidence="1">
    <location>
        <begin position="77"/>
        <end position="116"/>
    </location>
</feature>
<accession>A0ABX6RHJ1</accession>
<dbReference type="InterPro" id="IPR012337">
    <property type="entry name" value="RNaseH-like_sf"/>
</dbReference>
<protein>
    <submittedName>
        <fullName evidence="2">DDE-type integrase/transposase/recombinase</fullName>
    </submittedName>
</protein>